<dbReference type="GO" id="GO:1901135">
    <property type="term" value="P:carbohydrate derivative metabolic process"/>
    <property type="evidence" value="ECO:0007669"/>
    <property type="project" value="InterPro"/>
</dbReference>
<proteinExistence type="predicted"/>
<dbReference type="STRING" id="417102.CA982_06710"/>
<name>A0A243QDA8_9ACTN</name>
<dbReference type="GO" id="GO:0097367">
    <property type="term" value="F:carbohydrate derivative binding"/>
    <property type="evidence" value="ECO:0007669"/>
    <property type="project" value="InterPro"/>
</dbReference>
<dbReference type="OrthoDB" id="4772742at2"/>
<evidence type="ECO:0008006" key="4">
    <source>
        <dbReference type="Google" id="ProtNLM"/>
    </source>
</evidence>
<dbReference type="Proteomes" id="UP000194632">
    <property type="component" value="Unassembled WGS sequence"/>
</dbReference>
<dbReference type="RefSeq" id="WP_086534705.1">
    <property type="nucleotide sequence ID" value="NZ_NGFO01000006.1"/>
</dbReference>
<keyword evidence="3" id="KW-1185">Reference proteome</keyword>
<dbReference type="SUPFAM" id="SSF53697">
    <property type="entry name" value="SIS domain"/>
    <property type="match status" value="1"/>
</dbReference>
<sequence length="385" mass="39837">MRTGSPDLDNAEELISADVDGLLRAVALAGAQVRAVAEAVREGVLAPLADLRPRSVVVVHGSSGVSHRATDFAVATLAARVDVPVVSGPVLPGWIGPLDVVIVAGDDAGDMALADAAARALRRRAEVVVLAPVAGPLQDALGGNGINLAPRFDIEPRFRFVGFAAALLAVFGALTQVRFTGSVPALDDLADALDAEASTGHPARDAFHNRAKSLALRVQGRPTVWTADSPAGAAIARHAVAGLVGLSGIVSAAAELADVSRMVQLLEARPDSGPAVDSIFYDPDFDGPPPAPAPRVQVVSTGRREWYTRQRVTGLGEVDVLVGADRAEQTSAAGGTDGREWDDRRPAPGEDPVADGPGDVLDFLVVALRVEMAAVYLRLVGNAMQ</sequence>
<evidence type="ECO:0000313" key="3">
    <source>
        <dbReference type="Proteomes" id="UP000194632"/>
    </source>
</evidence>
<evidence type="ECO:0000313" key="2">
    <source>
        <dbReference type="EMBL" id="OUC79731.1"/>
    </source>
</evidence>
<gene>
    <name evidence="2" type="ORF">CA982_06710</name>
</gene>
<evidence type="ECO:0000256" key="1">
    <source>
        <dbReference type="SAM" id="MobiDB-lite"/>
    </source>
</evidence>
<organism evidence="2 3">
    <name type="scientific">Gordonia lacunae</name>
    <dbReference type="NCBI Taxonomy" id="417102"/>
    <lineage>
        <taxon>Bacteria</taxon>
        <taxon>Bacillati</taxon>
        <taxon>Actinomycetota</taxon>
        <taxon>Actinomycetes</taxon>
        <taxon>Mycobacteriales</taxon>
        <taxon>Gordoniaceae</taxon>
        <taxon>Gordonia</taxon>
    </lineage>
</organism>
<comment type="caution">
    <text evidence="2">The sequence shown here is derived from an EMBL/GenBank/DDBJ whole genome shotgun (WGS) entry which is preliminary data.</text>
</comment>
<accession>A0A243QDA8</accession>
<dbReference type="AlphaFoldDB" id="A0A243QDA8"/>
<dbReference type="InterPro" id="IPR046348">
    <property type="entry name" value="SIS_dom_sf"/>
</dbReference>
<reference evidence="2 3" key="1">
    <citation type="submission" date="2017-05" db="EMBL/GenBank/DDBJ databases">
        <title>Biotechnological potential of actinobacteria isolated from South African environments.</title>
        <authorList>
            <person name="Le Roes-Hill M."/>
            <person name="Prins A."/>
            <person name="Durrell K.A."/>
        </authorList>
    </citation>
    <scope>NUCLEOTIDE SEQUENCE [LARGE SCALE GENOMIC DNA]</scope>
    <source>
        <strain evidence="2">BS2</strain>
    </source>
</reference>
<protein>
    <recommendedName>
        <fullName evidence="4">TobH protein</fullName>
    </recommendedName>
</protein>
<dbReference type="EMBL" id="NGFO01000006">
    <property type="protein sequence ID" value="OUC79731.1"/>
    <property type="molecule type" value="Genomic_DNA"/>
</dbReference>
<feature type="region of interest" description="Disordered" evidence="1">
    <location>
        <begin position="326"/>
        <end position="356"/>
    </location>
</feature>
<feature type="compositionally biased region" description="Basic and acidic residues" evidence="1">
    <location>
        <begin position="337"/>
        <end position="348"/>
    </location>
</feature>